<protein>
    <submittedName>
        <fullName evidence="1">Uncharacterized protein</fullName>
    </submittedName>
</protein>
<proteinExistence type="predicted"/>
<evidence type="ECO:0000313" key="2">
    <source>
        <dbReference type="Proteomes" id="UP000734854"/>
    </source>
</evidence>
<organism evidence="1 2">
    <name type="scientific">Zingiber officinale</name>
    <name type="common">Ginger</name>
    <name type="synonym">Amomum zingiber</name>
    <dbReference type="NCBI Taxonomy" id="94328"/>
    <lineage>
        <taxon>Eukaryota</taxon>
        <taxon>Viridiplantae</taxon>
        <taxon>Streptophyta</taxon>
        <taxon>Embryophyta</taxon>
        <taxon>Tracheophyta</taxon>
        <taxon>Spermatophyta</taxon>
        <taxon>Magnoliopsida</taxon>
        <taxon>Liliopsida</taxon>
        <taxon>Zingiberales</taxon>
        <taxon>Zingiberaceae</taxon>
        <taxon>Zingiber</taxon>
    </lineage>
</organism>
<dbReference type="Proteomes" id="UP000734854">
    <property type="component" value="Unassembled WGS sequence"/>
</dbReference>
<evidence type="ECO:0000313" key="1">
    <source>
        <dbReference type="EMBL" id="KAG6511213.1"/>
    </source>
</evidence>
<name>A0A8J5LFZ7_ZINOF</name>
<sequence>MTTRVRKDHLALFLQGGNFLRRWIPDFAPLSPNLLMEKDLLREAHKSLNFRLSDFLGTNFAVFDGQRPSLMLLRNQEAE</sequence>
<gene>
    <name evidence="1" type="ORF">ZIOFF_029270</name>
</gene>
<reference evidence="1 2" key="1">
    <citation type="submission" date="2020-08" db="EMBL/GenBank/DDBJ databases">
        <title>Plant Genome Project.</title>
        <authorList>
            <person name="Zhang R.-G."/>
        </authorList>
    </citation>
    <scope>NUCLEOTIDE SEQUENCE [LARGE SCALE GENOMIC DNA]</scope>
    <source>
        <tissue evidence="1">Rhizome</tissue>
    </source>
</reference>
<dbReference type="AlphaFoldDB" id="A0A8J5LFZ7"/>
<keyword evidence="2" id="KW-1185">Reference proteome</keyword>
<comment type="caution">
    <text evidence="1">The sequence shown here is derived from an EMBL/GenBank/DDBJ whole genome shotgun (WGS) entry which is preliminary data.</text>
</comment>
<accession>A0A8J5LFZ7</accession>
<dbReference type="EMBL" id="JACMSC010000008">
    <property type="protein sequence ID" value="KAG6511213.1"/>
    <property type="molecule type" value="Genomic_DNA"/>
</dbReference>